<dbReference type="EMBL" id="JAMQJZ010000010">
    <property type="protein sequence ID" value="MDC3421354.1"/>
    <property type="molecule type" value="Genomic_DNA"/>
</dbReference>
<dbReference type="RefSeq" id="WP_259869449.1">
    <property type="nucleotide sequence ID" value="NZ_JAMQJZ010000010.1"/>
</dbReference>
<accession>A0A9X3WQ73</accession>
<evidence type="ECO:0000313" key="1">
    <source>
        <dbReference type="EMBL" id="MDC3421354.1"/>
    </source>
</evidence>
<proteinExistence type="predicted"/>
<name>A0A9X3WQ73_9BACI</name>
<evidence type="ECO:0008006" key="3">
    <source>
        <dbReference type="Google" id="ProtNLM"/>
    </source>
</evidence>
<protein>
    <recommendedName>
        <fullName evidence="3">Lipid-A-disaccharide synthase</fullName>
    </recommendedName>
</protein>
<sequence>MKTYLQNYWSLYLDFIHDFKDIKYKGYSLSYFIHFPSLIRKNEKIWHALHENKFSERVRNKVSNQSDIQVAFNQYITTIKKQQSVKKTTGNVLVINDSLIRFPNETYNDYFEPQKTVILMTSNRERNIKELNIPVSHIDDFKTNKKKAIIQIQYQAKLILRSFGSHHLYKNDTFQKILLSKLAAIVNQIEIVHKMIEDISPSCIITSSPNHFGRVVTLIATASGIPTICMQHGIIGNEFGYIPKIATIDAVYGQFEVDWYQRLGIPNNSCEIIGHPRFDQAFKPPSISKSNFYKKLGLDKGKESLLIVVREKRSIGKWRILINTIVKKMNVNILIKDFTNEVPHDLTKEFAFVHSTQGLELYDILPNIDFVVSYTSTVALEAMLVNKPVFILHNKLPSYTGYFNSLGDAVQLDPEMLAELIIKYSNDEKWRSIMKAKQDKFIEYAYPDFSLSGERLKKLITRITN</sequence>
<evidence type="ECO:0000313" key="2">
    <source>
        <dbReference type="Proteomes" id="UP001145072"/>
    </source>
</evidence>
<gene>
    <name evidence="1" type="ORF">NC661_13340</name>
</gene>
<dbReference type="AlphaFoldDB" id="A0A9X3WQ73"/>
<dbReference type="Proteomes" id="UP001145072">
    <property type="component" value="Unassembled WGS sequence"/>
</dbReference>
<keyword evidence="2" id="KW-1185">Reference proteome</keyword>
<comment type="caution">
    <text evidence="1">The sequence shown here is derived from an EMBL/GenBank/DDBJ whole genome shotgun (WGS) entry which is preliminary data.</text>
</comment>
<dbReference type="Gene3D" id="3.40.50.12580">
    <property type="match status" value="1"/>
</dbReference>
<organism evidence="1 2">
    <name type="scientific">Aquibacillus koreensis</name>
    <dbReference type="NCBI Taxonomy" id="279446"/>
    <lineage>
        <taxon>Bacteria</taxon>
        <taxon>Bacillati</taxon>
        <taxon>Bacillota</taxon>
        <taxon>Bacilli</taxon>
        <taxon>Bacillales</taxon>
        <taxon>Bacillaceae</taxon>
        <taxon>Aquibacillus</taxon>
    </lineage>
</organism>
<reference evidence="1" key="1">
    <citation type="submission" date="2022-06" db="EMBL/GenBank/DDBJ databases">
        <title>Aquibacillus sp. a new bacterium isolated from soil saline samples.</title>
        <authorList>
            <person name="Galisteo C."/>
            <person name="De La Haba R."/>
            <person name="Sanchez-Porro C."/>
            <person name="Ventosa A."/>
        </authorList>
    </citation>
    <scope>NUCLEOTIDE SEQUENCE</scope>
    <source>
        <strain evidence="1">JCM 12387</strain>
    </source>
</reference>
<dbReference type="InterPro" id="IPR043148">
    <property type="entry name" value="TagF_C"/>
</dbReference>
<dbReference type="SUPFAM" id="SSF53756">
    <property type="entry name" value="UDP-Glycosyltransferase/glycogen phosphorylase"/>
    <property type="match status" value="1"/>
</dbReference>